<organism evidence="12 13">
    <name type="scientific">Metallosphaera hakonensis JCM 8857 = DSM 7519</name>
    <dbReference type="NCBI Taxonomy" id="1293036"/>
    <lineage>
        <taxon>Archaea</taxon>
        <taxon>Thermoproteota</taxon>
        <taxon>Thermoprotei</taxon>
        <taxon>Sulfolobales</taxon>
        <taxon>Sulfolobaceae</taxon>
        <taxon>Metallosphaera</taxon>
    </lineage>
</organism>
<dbReference type="OrthoDB" id="8588at2157"/>
<keyword evidence="13" id="KW-1185">Reference proteome</keyword>
<dbReference type="GO" id="GO:0005524">
    <property type="term" value="F:ATP binding"/>
    <property type="evidence" value="ECO:0007669"/>
    <property type="project" value="UniProtKB-KW"/>
</dbReference>
<evidence type="ECO:0000313" key="12">
    <source>
        <dbReference type="EMBL" id="AWR99186.1"/>
    </source>
</evidence>
<keyword evidence="7" id="KW-1278">Translocase</keyword>
<accession>A0A2U9IT41</accession>
<feature type="transmembrane region" description="Helical" evidence="10">
    <location>
        <begin position="705"/>
        <end position="728"/>
    </location>
</feature>
<dbReference type="PROSITE" id="PS00154">
    <property type="entry name" value="ATPASE_E1_E2"/>
    <property type="match status" value="1"/>
</dbReference>
<dbReference type="AlphaFoldDB" id="A0A2U9IT41"/>
<dbReference type="EMBL" id="CP029287">
    <property type="protein sequence ID" value="AWR99186.1"/>
    <property type="molecule type" value="Genomic_DNA"/>
</dbReference>
<gene>
    <name evidence="12" type="primary">cadA</name>
    <name evidence="12" type="ORF">DFR87_05150</name>
</gene>
<dbReference type="KEGG" id="mhk:DFR87_05150"/>
<dbReference type="GO" id="GO:0043682">
    <property type="term" value="F:P-type divalent copper transporter activity"/>
    <property type="evidence" value="ECO:0007669"/>
    <property type="project" value="TreeGrafter"/>
</dbReference>
<dbReference type="InterPro" id="IPR023298">
    <property type="entry name" value="ATPase_P-typ_TM_dom_sf"/>
</dbReference>
<evidence type="ECO:0000313" key="13">
    <source>
        <dbReference type="Proteomes" id="UP000247586"/>
    </source>
</evidence>
<protein>
    <submittedName>
        <fullName evidence="12">Cadmium-translocating P-type ATPase</fullName>
    </submittedName>
</protein>
<dbReference type="PROSITE" id="PS01047">
    <property type="entry name" value="HMA_1"/>
    <property type="match status" value="1"/>
</dbReference>
<evidence type="ECO:0000256" key="7">
    <source>
        <dbReference type="ARBA" id="ARBA00022967"/>
    </source>
</evidence>
<evidence type="ECO:0000259" key="11">
    <source>
        <dbReference type="PROSITE" id="PS50846"/>
    </source>
</evidence>
<reference evidence="12 13" key="1">
    <citation type="submission" date="2018-05" db="EMBL/GenBank/DDBJ databases">
        <title>Complete Genome Sequences of Extremely Thermoacidophilic, Metal-Mobilizing Type-Strain Members of the Archaeal Family Sulfolobaceae: Acidianus brierleyi DSM-1651T, Acidianus sulfidivorans DSM-18786T, Metallosphaera hakonensis DSM-7519T, and Metallosphaera prunae DSM-10039T.</title>
        <authorList>
            <person name="Counts J.A."/>
            <person name="Kelly R.M."/>
        </authorList>
    </citation>
    <scope>NUCLEOTIDE SEQUENCE [LARGE SCALE GENOMIC DNA]</scope>
    <source>
        <strain evidence="12 13">HO1-1</strain>
    </source>
</reference>
<evidence type="ECO:0000256" key="4">
    <source>
        <dbReference type="ARBA" id="ARBA00022723"/>
    </source>
</evidence>
<evidence type="ECO:0000256" key="2">
    <source>
        <dbReference type="ARBA" id="ARBA00006024"/>
    </source>
</evidence>
<dbReference type="PROSITE" id="PS50846">
    <property type="entry name" value="HMA_2"/>
    <property type="match status" value="1"/>
</dbReference>
<proteinExistence type="inferred from homology"/>
<dbReference type="InterPro" id="IPR017969">
    <property type="entry name" value="Heavy-metal-associated_CS"/>
</dbReference>
<evidence type="ECO:0000256" key="3">
    <source>
        <dbReference type="ARBA" id="ARBA00022692"/>
    </source>
</evidence>
<dbReference type="InterPro" id="IPR018303">
    <property type="entry name" value="ATPase_P-typ_P_site"/>
</dbReference>
<dbReference type="GO" id="GO:0055070">
    <property type="term" value="P:copper ion homeostasis"/>
    <property type="evidence" value="ECO:0007669"/>
    <property type="project" value="TreeGrafter"/>
</dbReference>
<dbReference type="GO" id="GO:0016020">
    <property type="term" value="C:membrane"/>
    <property type="evidence" value="ECO:0007669"/>
    <property type="project" value="InterPro"/>
</dbReference>
<dbReference type="GO" id="GO:0016887">
    <property type="term" value="F:ATP hydrolysis activity"/>
    <property type="evidence" value="ECO:0007669"/>
    <property type="project" value="InterPro"/>
</dbReference>
<feature type="transmembrane region" description="Helical" evidence="10">
    <location>
        <begin position="389"/>
        <end position="412"/>
    </location>
</feature>
<dbReference type="GeneID" id="36834706"/>
<dbReference type="STRING" id="1293036.GCA_001315825_02156"/>
<dbReference type="Gene3D" id="3.40.1110.10">
    <property type="entry name" value="Calcium-transporting ATPase, cytoplasmic domain N"/>
    <property type="match status" value="1"/>
</dbReference>
<dbReference type="InterPro" id="IPR059000">
    <property type="entry name" value="ATPase_P-type_domA"/>
</dbReference>
<dbReference type="NCBIfam" id="TIGR01511">
    <property type="entry name" value="ATPase-IB1_Cu"/>
    <property type="match status" value="1"/>
</dbReference>
<dbReference type="SUPFAM" id="SSF55008">
    <property type="entry name" value="HMA, heavy metal-associated domain"/>
    <property type="match status" value="2"/>
</dbReference>
<dbReference type="PRINTS" id="PR00943">
    <property type="entry name" value="CUATPASE"/>
</dbReference>
<dbReference type="InterPro" id="IPR036163">
    <property type="entry name" value="HMA_dom_sf"/>
</dbReference>
<name>A0A2U9IT41_9CREN</name>
<dbReference type="Pfam" id="PF00403">
    <property type="entry name" value="HMA"/>
    <property type="match status" value="1"/>
</dbReference>
<dbReference type="PANTHER" id="PTHR43520:SF8">
    <property type="entry name" value="P-TYPE CU(+) TRANSPORTER"/>
    <property type="match status" value="1"/>
</dbReference>
<keyword evidence="4" id="KW-0479">Metal-binding</keyword>
<keyword evidence="5" id="KW-0547">Nucleotide-binding</keyword>
<evidence type="ECO:0000256" key="9">
    <source>
        <dbReference type="ARBA" id="ARBA00023136"/>
    </source>
</evidence>
<dbReference type="InterPro" id="IPR027256">
    <property type="entry name" value="P-typ_ATPase_IB"/>
</dbReference>
<dbReference type="NCBIfam" id="TIGR01512">
    <property type="entry name" value="ATPase-IB2_Cd"/>
    <property type="match status" value="1"/>
</dbReference>
<evidence type="ECO:0000256" key="5">
    <source>
        <dbReference type="ARBA" id="ARBA00022741"/>
    </source>
</evidence>
<dbReference type="Gene3D" id="3.30.70.100">
    <property type="match status" value="2"/>
</dbReference>
<reference evidence="13" key="3">
    <citation type="submission" date="2020-03" db="EMBL/GenBank/DDBJ databases">
        <title>Sequencing and Assembly of Multiple Reported Metal-Biooxidizing Members of the Extremely Thermoacidophilic Archaeal Family Sulfolobaceae.</title>
        <authorList>
            <person name="Counts J.A."/>
            <person name="Kelly R.M."/>
        </authorList>
    </citation>
    <scope>NUCLEOTIDE SEQUENCE [LARGE SCALE GENOMIC DNA]</scope>
    <source>
        <strain evidence="13">HO1-1</strain>
    </source>
</reference>
<comment type="subcellular location">
    <subcellularLocation>
        <location evidence="1">Endomembrane system</location>
        <topology evidence="1">Multi-pass membrane protein</topology>
    </subcellularLocation>
</comment>
<sequence length="753" mass="81738">MGLNDKKSVEEKSLNLRLRKEEELKILGMHCATCEMTVTKALSETQGVTEAKVNLASGNAKVILEGAKLKDVVTAVRRAGYDVALQKFTGRIRISEEEAPRLREVIEELDGVVSAKINPSSGVIIVEFNPMTTSSERIQEEVRKRGYTIEVTEEKLTRSSDLRDLSLRLLVGAIVSPFTLIGIPFLQLVLSIPVVFFAGMRFHLGAYRALKNRTTNMDVLVSLSSLTAWTYSLISFLFLHSGYFFDASSLLVTFILAGKTLEAYIKERSSGETIALQSVKATKVTGEVVDSRALKTGDAVVVKSGEIIPADGVVDDGEGYVMESIYTGEPSAVKKRKGDPVIGGSTLVSGFLRVYVTRAGDRTYMAQVIEALREAEAVRMPIQGLADRISSVFAPSIVLISLVSFLLWFYVLHETLTFSVLIAVAILASACPCGFGLATPMAVIVGIRKLLRKGIVVKNGESLEKLRSVRTFVFDKTGTITKGEITVREYREDVPGAIALASSLERMSSHPVAKAISSLSSSVHKVEDFTEMEGGVYGKVDGVEVLVGKPDLIRRNCEGEPRGDVAVCINWKVGANLWLSDSIRGGVREMIAELKEQYRIIIATGDSSVFADRVAQELGVELKKGLTPDDKVELIRQLKSQGGVAFVGDGINDAQALREADVGIAVSSGTDIAKYAGDIVIPNLTFLKFLLKQSSRTVRKIKENIAWALTYNAILVPIAAGVLYPLGIILPPEYAAIGMAMNSVSVALWSFVQ</sequence>
<feature type="transmembrane region" description="Helical" evidence="10">
    <location>
        <begin position="418"/>
        <end position="445"/>
    </location>
</feature>
<dbReference type="InterPro" id="IPR008250">
    <property type="entry name" value="ATPase_P-typ_transduc_dom_A_sf"/>
</dbReference>
<evidence type="ECO:0000256" key="10">
    <source>
        <dbReference type="SAM" id="Phobius"/>
    </source>
</evidence>
<feature type="transmembrane region" description="Helical" evidence="10">
    <location>
        <begin position="734"/>
        <end position="752"/>
    </location>
</feature>
<dbReference type="InterPro" id="IPR023214">
    <property type="entry name" value="HAD_sf"/>
</dbReference>
<comment type="similarity">
    <text evidence="2">Belongs to the cation transport ATPase (P-type) (TC 3.A.3) family. Type IB subfamily.</text>
</comment>
<dbReference type="InterPro" id="IPR001757">
    <property type="entry name" value="P_typ_ATPase"/>
</dbReference>
<evidence type="ECO:0000256" key="8">
    <source>
        <dbReference type="ARBA" id="ARBA00022989"/>
    </source>
</evidence>
<keyword evidence="3 10" id="KW-0812">Transmembrane</keyword>
<feature type="domain" description="HMA" evidence="11">
    <location>
        <begin position="20"/>
        <end position="84"/>
    </location>
</feature>
<feature type="transmembrane region" description="Helical" evidence="10">
    <location>
        <begin position="243"/>
        <end position="261"/>
    </location>
</feature>
<dbReference type="SUPFAM" id="SSF81665">
    <property type="entry name" value="Calcium ATPase, transmembrane domain M"/>
    <property type="match status" value="1"/>
</dbReference>
<dbReference type="PANTHER" id="PTHR43520">
    <property type="entry name" value="ATP7, ISOFORM B"/>
    <property type="match status" value="1"/>
</dbReference>
<dbReference type="InterPro" id="IPR036412">
    <property type="entry name" value="HAD-like_sf"/>
</dbReference>
<evidence type="ECO:0000256" key="1">
    <source>
        <dbReference type="ARBA" id="ARBA00004127"/>
    </source>
</evidence>
<dbReference type="InterPro" id="IPR023299">
    <property type="entry name" value="ATPase_P-typ_cyto_dom_N"/>
</dbReference>
<dbReference type="Gene3D" id="2.70.150.10">
    <property type="entry name" value="Calcium-transporting ATPase, cytoplasmic transduction domain A"/>
    <property type="match status" value="1"/>
</dbReference>
<dbReference type="NCBIfam" id="TIGR01494">
    <property type="entry name" value="ATPase_P-type"/>
    <property type="match status" value="1"/>
</dbReference>
<dbReference type="CDD" id="cd00371">
    <property type="entry name" value="HMA"/>
    <property type="match status" value="1"/>
</dbReference>
<dbReference type="Pfam" id="PF00702">
    <property type="entry name" value="Hydrolase"/>
    <property type="match status" value="1"/>
</dbReference>
<dbReference type="NCBIfam" id="TIGR01525">
    <property type="entry name" value="ATPase-IB_hvy"/>
    <property type="match status" value="1"/>
</dbReference>
<keyword evidence="8 10" id="KW-1133">Transmembrane helix</keyword>
<evidence type="ECO:0000256" key="6">
    <source>
        <dbReference type="ARBA" id="ARBA00022840"/>
    </source>
</evidence>
<reference evidence="13" key="2">
    <citation type="submission" date="2020-03" db="EMBL/GenBank/DDBJ databases">
        <title>Complete Genome Sequences of Extremely Thermoacidophilic, Metal-Mobilizing Type-Strain Members of the Archaeal Family Sulfolobaceae: Acidianus brierleyi DSM-1651T, Acidianus sulfidivorans DSM-18786T, Metallosphaera hakonensis DSM-7519T, and Metallosphaera prunae DSM-10039T.</title>
        <authorList>
            <person name="Counts J.A."/>
            <person name="Kelly R.M."/>
        </authorList>
    </citation>
    <scope>NUCLEOTIDE SEQUENCE [LARGE SCALE GENOMIC DNA]</scope>
    <source>
        <strain evidence="13">HO1-1</strain>
    </source>
</reference>
<dbReference type="Pfam" id="PF00122">
    <property type="entry name" value="E1-E2_ATPase"/>
    <property type="match status" value="1"/>
</dbReference>
<dbReference type="RefSeq" id="WP_110369045.1">
    <property type="nucleotide sequence ID" value="NZ_CP029287.2"/>
</dbReference>
<dbReference type="GO" id="GO:0005507">
    <property type="term" value="F:copper ion binding"/>
    <property type="evidence" value="ECO:0007669"/>
    <property type="project" value="TreeGrafter"/>
</dbReference>
<keyword evidence="6" id="KW-0067">ATP-binding</keyword>
<dbReference type="Gene3D" id="3.40.50.1000">
    <property type="entry name" value="HAD superfamily/HAD-like"/>
    <property type="match status" value="1"/>
</dbReference>
<dbReference type="PRINTS" id="PR00119">
    <property type="entry name" value="CATATPASE"/>
</dbReference>
<feature type="transmembrane region" description="Helical" evidence="10">
    <location>
        <begin position="219"/>
        <end position="237"/>
    </location>
</feature>
<dbReference type="InterPro" id="IPR006121">
    <property type="entry name" value="HMA_dom"/>
</dbReference>
<dbReference type="GO" id="GO:0012505">
    <property type="term" value="C:endomembrane system"/>
    <property type="evidence" value="ECO:0007669"/>
    <property type="project" value="UniProtKB-SubCell"/>
</dbReference>
<dbReference type="SUPFAM" id="SSF56784">
    <property type="entry name" value="HAD-like"/>
    <property type="match status" value="1"/>
</dbReference>
<keyword evidence="9 10" id="KW-0472">Membrane</keyword>
<dbReference type="Proteomes" id="UP000247586">
    <property type="component" value="Chromosome"/>
</dbReference>
<dbReference type="SUPFAM" id="SSF81653">
    <property type="entry name" value="Calcium ATPase, transduction domain A"/>
    <property type="match status" value="1"/>
</dbReference>